<dbReference type="Pfam" id="PF14281">
    <property type="entry name" value="PDDEXK_4"/>
    <property type="match status" value="1"/>
</dbReference>
<evidence type="ECO:0000313" key="2">
    <source>
        <dbReference type="Proteomes" id="UP000254293"/>
    </source>
</evidence>
<dbReference type="RefSeq" id="WP_115308757.1">
    <property type="nucleotide sequence ID" value="NZ_UGJJ01000002.1"/>
</dbReference>
<sequence length="416" mass="46934">MQRQAITPPYALPAFLEQLCRDLRQHEAARQQRDYAEAARFNPLRFLDSRENGLSRILAFLLDPQESHAQGGLFLDAFLKAADLHRFLAYDSVEVGTEKVLKNSRRKHDIRILGRLKGKTVWAVSIENKLCGAPDREGQVGSYLADLKEYADDYCLIYLPPFECVPDAASVDPEELEQHRIGGRFKILVAESLAEWLENTPSHAGRINDFNAYFARYIKENIMGQETSAPELPDHITARPEHLQSALYLIANQNEIFNRLLDTLAAQLEEKFANAFPDLADAGWTVEKYGDYPAKNVCILFKSPSGGLAVGIEGENRLFGKIYGFAYADKEDAHETELASVEAAWDRLPALSEPPFEAELLDIKNDDGDIVRRMMWRYLPDGLSDWDSGTWLRVADGSLAREIFKILRPLAAVVHP</sequence>
<reference evidence="1 2" key="1">
    <citation type="submission" date="2018-06" db="EMBL/GenBank/DDBJ databases">
        <authorList>
            <consortium name="Pathogen Informatics"/>
            <person name="Doyle S."/>
        </authorList>
    </citation>
    <scope>NUCLEOTIDE SEQUENCE [LARGE SCALE GENOMIC DNA]</scope>
    <source>
        <strain evidence="1 2">NCTC13336</strain>
    </source>
</reference>
<evidence type="ECO:0008006" key="3">
    <source>
        <dbReference type="Google" id="ProtNLM"/>
    </source>
</evidence>
<accession>A0A377R5Q8</accession>
<dbReference type="EMBL" id="UGJJ01000002">
    <property type="protein sequence ID" value="STR02885.1"/>
    <property type="molecule type" value="Genomic_DNA"/>
</dbReference>
<dbReference type="AlphaFoldDB" id="A0A377R5Q8"/>
<proteinExistence type="predicted"/>
<dbReference type="Proteomes" id="UP000254293">
    <property type="component" value="Unassembled WGS sequence"/>
</dbReference>
<dbReference type="OrthoDB" id="8399783at2"/>
<protein>
    <recommendedName>
        <fullName evidence="3">PD-(D/E)XK nuclease superfamily</fullName>
    </recommendedName>
</protein>
<evidence type="ECO:0000313" key="1">
    <source>
        <dbReference type="EMBL" id="STR02885.1"/>
    </source>
</evidence>
<gene>
    <name evidence="1" type="ORF">NCTC13336_01772</name>
</gene>
<keyword evidence="2" id="KW-1185">Reference proteome</keyword>
<name>A0A377R5Q8_9NEIS</name>
<dbReference type="InterPro" id="IPR029470">
    <property type="entry name" value="PDDEXK_4"/>
</dbReference>
<organism evidence="1 2">
    <name type="scientific">Kingella potus</name>
    <dbReference type="NCBI Taxonomy" id="265175"/>
    <lineage>
        <taxon>Bacteria</taxon>
        <taxon>Pseudomonadati</taxon>
        <taxon>Pseudomonadota</taxon>
        <taxon>Betaproteobacteria</taxon>
        <taxon>Neisseriales</taxon>
        <taxon>Neisseriaceae</taxon>
        <taxon>Kingella</taxon>
    </lineage>
</organism>